<keyword evidence="4" id="KW-0597">Phosphoprotein</keyword>
<dbReference type="Gene3D" id="1.10.287.130">
    <property type="match status" value="1"/>
</dbReference>
<evidence type="ECO:0000256" key="9">
    <source>
        <dbReference type="ARBA" id="ARBA00023012"/>
    </source>
</evidence>
<gene>
    <name evidence="15" type="ORF">ACFQZM_21690</name>
</gene>
<evidence type="ECO:0000256" key="12">
    <source>
        <dbReference type="SAM" id="Phobius"/>
    </source>
</evidence>
<dbReference type="Pfam" id="PF00672">
    <property type="entry name" value="HAMP"/>
    <property type="match status" value="1"/>
</dbReference>
<dbReference type="Pfam" id="PF00512">
    <property type="entry name" value="HisKA"/>
    <property type="match status" value="1"/>
</dbReference>
<protein>
    <recommendedName>
        <fullName evidence="3">histidine kinase</fullName>
        <ecNumber evidence="3">2.7.13.3</ecNumber>
    </recommendedName>
</protein>
<dbReference type="InterPro" id="IPR003660">
    <property type="entry name" value="HAMP_dom"/>
</dbReference>
<dbReference type="PROSITE" id="PS50885">
    <property type="entry name" value="HAMP"/>
    <property type="match status" value="1"/>
</dbReference>
<dbReference type="GO" id="GO:0016301">
    <property type="term" value="F:kinase activity"/>
    <property type="evidence" value="ECO:0007669"/>
    <property type="project" value="UniProtKB-KW"/>
</dbReference>
<evidence type="ECO:0000256" key="8">
    <source>
        <dbReference type="ARBA" id="ARBA00022989"/>
    </source>
</evidence>
<keyword evidence="5" id="KW-0808">Transferase</keyword>
<evidence type="ECO:0000256" key="2">
    <source>
        <dbReference type="ARBA" id="ARBA00004236"/>
    </source>
</evidence>
<comment type="caution">
    <text evidence="15">The sequence shown here is derived from an EMBL/GenBank/DDBJ whole genome shotgun (WGS) entry which is preliminary data.</text>
</comment>
<evidence type="ECO:0000256" key="6">
    <source>
        <dbReference type="ARBA" id="ARBA00022692"/>
    </source>
</evidence>
<comment type="catalytic activity">
    <reaction evidence="1">
        <text>ATP + protein L-histidine = ADP + protein N-phospho-L-histidine.</text>
        <dbReference type="EC" id="2.7.13.3"/>
    </reaction>
</comment>
<keyword evidence="8 12" id="KW-1133">Transmembrane helix</keyword>
<feature type="region of interest" description="Disordered" evidence="11">
    <location>
        <begin position="109"/>
        <end position="173"/>
    </location>
</feature>
<evidence type="ECO:0000313" key="16">
    <source>
        <dbReference type="Proteomes" id="UP001597063"/>
    </source>
</evidence>
<dbReference type="SUPFAM" id="SSF55874">
    <property type="entry name" value="ATPase domain of HSP90 chaperone/DNA topoisomerase II/histidine kinase"/>
    <property type="match status" value="1"/>
</dbReference>
<dbReference type="InterPro" id="IPR036097">
    <property type="entry name" value="HisK_dim/P_sf"/>
</dbReference>
<feature type="domain" description="HAMP" evidence="14">
    <location>
        <begin position="237"/>
        <end position="291"/>
    </location>
</feature>
<dbReference type="SMART" id="SM00388">
    <property type="entry name" value="HisKA"/>
    <property type="match status" value="1"/>
</dbReference>
<evidence type="ECO:0000256" key="10">
    <source>
        <dbReference type="ARBA" id="ARBA00023136"/>
    </source>
</evidence>
<dbReference type="Gene3D" id="3.30.565.10">
    <property type="entry name" value="Histidine kinase-like ATPase, C-terminal domain"/>
    <property type="match status" value="1"/>
</dbReference>
<organism evidence="15 16">
    <name type="scientific">Actinomadura fibrosa</name>
    <dbReference type="NCBI Taxonomy" id="111802"/>
    <lineage>
        <taxon>Bacteria</taxon>
        <taxon>Bacillati</taxon>
        <taxon>Actinomycetota</taxon>
        <taxon>Actinomycetes</taxon>
        <taxon>Streptosporangiales</taxon>
        <taxon>Thermomonosporaceae</taxon>
        <taxon>Actinomadura</taxon>
    </lineage>
</organism>
<keyword evidence="16" id="KW-1185">Reference proteome</keyword>
<dbReference type="SMART" id="SM00304">
    <property type="entry name" value="HAMP"/>
    <property type="match status" value="1"/>
</dbReference>
<keyword evidence="9" id="KW-0902">Two-component regulatory system</keyword>
<dbReference type="InterPro" id="IPR050428">
    <property type="entry name" value="TCS_sensor_his_kinase"/>
</dbReference>
<keyword evidence="10 12" id="KW-0472">Membrane</keyword>
<proteinExistence type="predicted"/>
<dbReference type="PRINTS" id="PR00344">
    <property type="entry name" value="BCTRLSENSOR"/>
</dbReference>
<reference evidence="16" key="1">
    <citation type="journal article" date="2019" name="Int. J. Syst. Evol. Microbiol.">
        <title>The Global Catalogue of Microorganisms (GCM) 10K type strain sequencing project: providing services to taxonomists for standard genome sequencing and annotation.</title>
        <authorList>
            <consortium name="The Broad Institute Genomics Platform"/>
            <consortium name="The Broad Institute Genome Sequencing Center for Infectious Disease"/>
            <person name="Wu L."/>
            <person name="Ma J."/>
        </authorList>
    </citation>
    <scope>NUCLEOTIDE SEQUENCE [LARGE SCALE GENOMIC DNA]</scope>
    <source>
        <strain evidence="16">JCM 9371</strain>
    </source>
</reference>
<dbReference type="InterPro" id="IPR003661">
    <property type="entry name" value="HisK_dim/P_dom"/>
</dbReference>
<dbReference type="EC" id="2.7.13.3" evidence="3"/>
<evidence type="ECO:0000256" key="1">
    <source>
        <dbReference type="ARBA" id="ARBA00000085"/>
    </source>
</evidence>
<dbReference type="Pfam" id="PF02518">
    <property type="entry name" value="HATPase_c"/>
    <property type="match status" value="1"/>
</dbReference>
<dbReference type="SUPFAM" id="SSF47384">
    <property type="entry name" value="Homodimeric domain of signal transducing histidine kinase"/>
    <property type="match status" value="1"/>
</dbReference>
<dbReference type="CDD" id="cd00075">
    <property type="entry name" value="HATPase"/>
    <property type="match status" value="1"/>
</dbReference>
<dbReference type="InterPro" id="IPR004358">
    <property type="entry name" value="Sig_transdc_His_kin-like_C"/>
</dbReference>
<dbReference type="InterPro" id="IPR005467">
    <property type="entry name" value="His_kinase_dom"/>
</dbReference>
<feature type="transmembrane region" description="Helical" evidence="12">
    <location>
        <begin position="20"/>
        <end position="39"/>
    </location>
</feature>
<dbReference type="PANTHER" id="PTHR45436:SF5">
    <property type="entry name" value="SENSOR HISTIDINE KINASE TRCS"/>
    <property type="match status" value="1"/>
</dbReference>
<evidence type="ECO:0000313" key="15">
    <source>
        <dbReference type="EMBL" id="MFD0687126.1"/>
    </source>
</evidence>
<dbReference type="InterPro" id="IPR003594">
    <property type="entry name" value="HATPase_dom"/>
</dbReference>
<feature type="compositionally biased region" description="Gly residues" evidence="11">
    <location>
        <begin position="134"/>
        <end position="143"/>
    </location>
</feature>
<evidence type="ECO:0000256" key="3">
    <source>
        <dbReference type="ARBA" id="ARBA00012438"/>
    </source>
</evidence>
<dbReference type="SMART" id="SM00387">
    <property type="entry name" value="HATPase_c"/>
    <property type="match status" value="1"/>
</dbReference>
<name>A0ABW2XKQ8_9ACTN</name>
<sequence>MGRRGGRRLRSVRARTTAGATAVVAVALVAAGLGVVLLLRADLGGRTDLQAEVAAREVAAQLATGTSYTALDLPDGDEHPVQVVAEDGGVRAASKGLSAITGTGATGVAPAAGASSAGASSASTAPGPSDDSGHGSGHGPGRGRGSDRDDDDDPGRGEVSGDDPGLSTGSATVDGRRADYRFAAVEVTTPAGETATVYAGADLAAARDAEGTVARAMLAGLPLLLAVVAGVTWLVTRRALRPVEAVRAELAEITASSDLARRVPVPDSRDEVAELAATTNATLAALEGSVARQRGFVADASHELRSPIASLRTQLEVAAAHPSLLDVDGLVDDVVRLQRLAADLLLLARIDAGDRPAPRPVALAALLRDELERRAPLDRVPVEASFEDDPPVMGVPGRLARVVGNLLDNAERHADRTVRLSVRREGGAAVVRVRDDGPGVPAGDRERIFERFVRLDDARSRDEGGAGLGLAIARDLVAAHGGTLTAGDAPEGGAQFEVRLPVAPPGAATSGAGGP</sequence>
<evidence type="ECO:0000256" key="11">
    <source>
        <dbReference type="SAM" id="MobiDB-lite"/>
    </source>
</evidence>
<dbReference type="CDD" id="cd00082">
    <property type="entry name" value="HisKA"/>
    <property type="match status" value="1"/>
</dbReference>
<evidence type="ECO:0000256" key="4">
    <source>
        <dbReference type="ARBA" id="ARBA00022553"/>
    </source>
</evidence>
<dbReference type="Proteomes" id="UP001597063">
    <property type="component" value="Unassembled WGS sequence"/>
</dbReference>
<evidence type="ECO:0000256" key="7">
    <source>
        <dbReference type="ARBA" id="ARBA00022777"/>
    </source>
</evidence>
<dbReference type="PANTHER" id="PTHR45436">
    <property type="entry name" value="SENSOR HISTIDINE KINASE YKOH"/>
    <property type="match status" value="1"/>
</dbReference>
<dbReference type="EMBL" id="JBHTGP010000012">
    <property type="protein sequence ID" value="MFD0687126.1"/>
    <property type="molecule type" value="Genomic_DNA"/>
</dbReference>
<keyword evidence="7 15" id="KW-0418">Kinase</keyword>
<evidence type="ECO:0000259" key="14">
    <source>
        <dbReference type="PROSITE" id="PS50885"/>
    </source>
</evidence>
<dbReference type="RefSeq" id="WP_131764088.1">
    <property type="nucleotide sequence ID" value="NZ_CAACUY010000494.1"/>
</dbReference>
<evidence type="ECO:0000259" key="13">
    <source>
        <dbReference type="PROSITE" id="PS50109"/>
    </source>
</evidence>
<comment type="subcellular location">
    <subcellularLocation>
        <location evidence="2">Cell membrane</location>
    </subcellularLocation>
</comment>
<keyword evidence="6 12" id="KW-0812">Transmembrane</keyword>
<dbReference type="InterPro" id="IPR036890">
    <property type="entry name" value="HATPase_C_sf"/>
</dbReference>
<accession>A0ABW2XKQ8</accession>
<feature type="domain" description="Histidine kinase" evidence="13">
    <location>
        <begin position="299"/>
        <end position="504"/>
    </location>
</feature>
<feature type="compositionally biased region" description="Low complexity" evidence="11">
    <location>
        <begin position="109"/>
        <end position="130"/>
    </location>
</feature>
<dbReference type="PROSITE" id="PS50109">
    <property type="entry name" value="HIS_KIN"/>
    <property type="match status" value="1"/>
</dbReference>
<dbReference type="Gene3D" id="6.10.340.10">
    <property type="match status" value="1"/>
</dbReference>
<evidence type="ECO:0000256" key="5">
    <source>
        <dbReference type="ARBA" id="ARBA00022679"/>
    </source>
</evidence>